<dbReference type="EMBL" id="JABBCP010000001">
    <property type="protein sequence ID" value="NMF55143.1"/>
    <property type="molecule type" value="Genomic_DNA"/>
</dbReference>
<accession>A0A7X9YIF8</accession>
<comment type="caution">
    <text evidence="2">The sequence shown here is derived from an EMBL/GenBank/DDBJ whole genome shotgun (WGS) entry which is preliminary data.</text>
</comment>
<dbReference type="Pfam" id="PF09903">
    <property type="entry name" value="DUF2130"/>
    <property type="match status" value="1"/>
</dbReference>
<sequence length="538" mass="60582">MNEIKCPHCGQMFKIDESSYADIVSQVRTAEFAHDVAEREAAARRETESALALARAEADKRLQEALAAHNTEMADLRVETSSLVQKAQSESEARIAELEAKLAAAAESQKAARNEAAAEARADAQKTAVELQREVDRLRAEAARQADAVKLAQASAAAAAKDELATRDAQIAQLQARLDAADSARELAIQKAQSDAEREADALRSQIREQKSEAAAQLVQAVSQAERERDEARAKLTSELAVRDSREQQLAAAHELELAQAKKTTEELIRYKDQEIERLRDMKARLSTKMVGESLEQHCETEFNRLRMTAFPNAYFEKDNDASEGTKGDFIFRECDEMGNEIVSIMFEMKNENDTTASKHKNEDFFKKLDHDRKQKNCEYAVLCTLLEPDSDLYNTGIVDVSYRYEKMYVIRPQFFIPLITLLRNAALNSLSYKQELAVVRQQNIDVTNFEAKMEEFKTGFARNYDIASRKFQTAIEEIDKTITHLQKTKDALLSSENNLRLANNKAEALTIKRLTRGNPTMKAAFEEADAKHEAEEE</sequence>
<proteinExistence type="predicted"/>
<feature type="coiled-coil region" evidence="1">
    <location>
        <begin position="486"/>
        <end position="513"/>
    </location>
</feature>
<evidence type="ECO:0000313" key="3">
    <source>
        <dbReference type="Proteomes" id="UP000546970"/>
    </source>
</evidence>
<evidence type="ECO:0000313" key="2">
    <source>
        <dbReference type="EMBL" id="NMF55143.1"/>
    </source>
</evidence>
<dbReference type="Proteomes" id="UP000546970">
    <property type="component" value="Unassembled WGS sequence"/>
</dbReference>
<reference evidence="2 3" key="1">
    <citation type="submission" date="2020-04" db="EMBL/GenBank/DDBJ databases">
        <title>Collinsella sp. KGMB02528 nov., an anaerobic actinobacterium isolated from human feces.</title>
        <authorList>
            <person name="Han K.-I."/>
            <person name="Eom M.K."/>
            <person name="Kim J.-S."/>
            <person name="Lee K.C."/>
            <person name="Suh M.K."/>
            <person name="Park S.-H."/>
            <person name="Lee J.H."/>
            <person name="Kang S.W."/>
            <person name="Park J.-E."/>
            <person name="Oh B.S."/>
            <person name="Yu S.Y."/>
            <person name="Choi S.-H."/>
            <person name="Lee D.H."/>
            <person name="Yoon H."/>
            <person name="Kim B.-Y."/>
            <person name="Lee J.H."/>
            <person name="Lee J.-S."/>
        </authorList>
    </citation>
    <scope>NUCLEOTIDE SEQUENCE [LARGE SCALE GENOMIC DNA]</scope>
    <source>
        <strain evidence="2 3">KGMB02528</strain>
    </source>
</reference>
<organism evidence="2 3">
    <name type="scientific">Collinsella acetigenes</name>
    <dbReference type="NCBI Taxonomy" id="2713419"/>
    <lineage>
        <taxon>Bacteria</taxon>
        <taxon>Bacillati</taxon>
        <taxon>Actinomycetota</taxon>
        <taxon>Coriobacteriia</taxon>
        <taxon>Coriobacteriales</taxon>
        <taxon>Coriobacteriaceae</taxon>
        <taxon>Collinsella</taxon>
    </lineage>
</organism>
<dbReference type="RefSeq" id="WP_169276859.1">
    <property type="nucleotide sequence ID" value="NZ_JABBCP010000001.1"/>
</dbReference>
<evidence type="ECO:0000256" key="1">
    <source>
        <dbReference type="SAM" id="Coils"/>
    </source>
</evidence>
<dbReference type="InterPro" id="IPR019219">
    <property type="entry name" value="DUF2130"/>
</dbReference>
<gene>
    <name evidence="2" type="ORF">HF320_02180</name>
</gene>
<protein>
    <submittedName>
        <fullName evidence="2">DUF2130 domain-containing protein</fullName>
    </submittedName>
</protein>
<keyword evidence="3" id="KW-1185">Reference proteome</keyword>
<feature type="coiled-coil region" evidence="1">
    <location>
        <begin position="59"/>
        <end position="242"/>
    </location>
</feature>
<keyword evidence="1" id="KW-0175">Coiled coil</keyword>
<dbReference type="AlphaFoldDB" id="A0A7X9YIF8"/>
<name>A0A7X9YIF8_9ACTN</name>